<dbReference type="Pfam" id="PF01427">
    <property type="entry name" value="Peptidase_M15"/>
    <property type="match status" value="1"/>
</dbReference>
<feature type="chain" id="PRO_5022725708" description="D-alanyl-D-alanine dipeptidase" evidence="11">
    <location>
        <begin position="19"/>
        <end position="224"/>
    </location>
</feature>
<evidence type="ECO:0000313" key="12">
    <source>
        <dbReference type="EMBL" id="QED37980.1"/>
    </source>
</evidence>
<keyword evidence="13" id="KW-1185">Reference proteome</keyword>
<comment type="similarity">
    <text evidence="9 10">Belongs to the peptidase M15D family.</text>
</comment>
<dbReference type="GO" id="GO:0008270">
    <property type="term" value="F:zinc ion binding"/>
    <property type="evidence" value="ECO:0007669"/>
    <property type="project" value="UniProtKB-UniRule"/>
</dbReference>
<dbReference type="CDD" id="cd14817">
    <property type="entry name" value="D-Ala-D-Ala_dipeptidase_VanX"/>
    <property type="match status" value="1"/>
</dbReference>
<dbReference type="PANTHER" id="PTHR43126:SF1">
    <property type="entry name" value="D-ALANYL-D-ALANINE DIPEPTIDASE"/>
    <property type="match status" value="1"/>
</dbReference>
<dbReference type="SUPFAM" id="SSF55166">
    <property type="entry name" value="Hedgehog/DD-peptidase"/>
    <property type="match status" value="1"/>
</dbReference>
<evidence type="ECO:0000256" key="11">
    <source>
        <dbReference type="SAM" id="SignalP"/>
    </source>
</evidence>
<evidence type="ECO:0000256" key="8">
    <source>
        <dbReference type="ARBA" id="ARBA00023316"/>
    </source>
</evidence>
<evidence type="ECO:0000256" key="6">
    <source>
        <dbReference type="ARBA" id="ARBA00022997"/>
    </source>
</evidence>
<gene>
    <name evidence="12" type="ORF">FK178_09685</name>
</gene>
<evidence type="ECO:0000256" key="2">
    <source>
        <dbReference type="ARBA" id="ARBA00022670"/>
    </source>
</evidence>
<dbReference type="GO" id="GO:0006508">
    <property type="term" value="P:proteolysis"/>
    <property type="evidence" value="ECO:0007669"/>
    <property type="project" value="UniProtKB-KW"/>
</dbReference>
<dbReference type="InterPro" id="IPR009045">
    <property type="entry name" value="Zn_M74/Hedgehog-like"/>
</dbReference>
<name>A0A5B8YJ56_9FLAO</name>
<dbReference type="Gene3D" id="3.30.1380.10">
    <property type="match status" value="1"/>
</dbReference>
<reference evidence="12 13" key="1">
    <citation type="submission" date="2019-08" db="EMBL/GenBank/DDBJ databases">
        <title>Antarcticibacterium arcticum sp. nov., a bacterium isolated from marine sediment of the Canadian Beaufort Sea.</title>
        <authorList>
            <person name="Lee Y.M."/>
            <person name="Baek K."/>
            <person name="Lee D.-H."/>
            <person name="Shin S.C."/>
            <person name="Jin Y.K."/>
            <person name="Park Y."/>
        </authorList>
    </citation>
    <scope>NUCLEOTIDE SEQUENCE [LARGE SCALE GENOMIC DNA]</scope>
    <source>
        <strain evidence="12 13">PAMC 28998</strain>
    </source>
</reference>
<organism evidence="12 13">
    <name type="scientific">Antarcticibacterium arcticum</name>
    <dbReference type="NCBI Taxonomy" id="2585771"/>
    <lineage>
        <taxon>Bacteria</taxon>
        <taxon>Pseudomonadati</taxon>
        <taxon>Bacteroidota</taxon>
        <taxon>Flavobacteriia</taxon>
        <taxon>Flavobacteriales</taxon>
        <taxon>Flavobacteriaceae</taxon>
        <taxon>Antarcticibacterium</taxon>
    </lineage>
</organism>
<keyword evidence="6 9" id="KW-0224">Dipeptidase</keyword>
<feature type="active site" description="Proton donor/acceptor" evidence="9">
    <location>
        <position position="203"/>
    </location>
</feature>
<dbReference type="EMBL" id="CP042476">
    <property type="protein sequence ID" value="QED37980.1"/>
    <property type="molecule type" value="Genomic_DNA"/>
</dbReference>
<dbReference type="PANTHER" id="PTHR43126">
    <property type="entry name" value="D-ALANYL-D-ALANINE DIPEPTIDASE"/>
    <property type="match status" value="1"/>
</dbReference>
<dbReference type="PIRSF" id="PIRSF026671">
    <property type="entry name" value="AA_dipeptidase"/>
    <property type="match status" value="1"/>
</dbReference>
<evidence type="ECO:0000256" key="1">
    <source>
        <dbReference type="ARBA" id="ARBA00001362"/>
    </source>
</evidence>
<dbReference type="OrthoDB" id="9801430at2"/>
<dbReference type="AlphaFoldDB" id="A0A5B8YJ56"/>
<comment type="cofactor">
    <cofactor evidence="9">
        <name>Zn(2+)</name>
        <dbReference type="ChEBI" id="CHEBI:29105"/>
    </cofactor>
    <text evidence="9">Binds 1 zinc ion per subunit.</text>
</comment>
<keyword evidence="2 9" id="KW-0645">Protease</keyword>
<dbReference type="Proteomes" id="UP000321954">
    <property type="component" value="Chromosome"/>
</dbReference>
<evidence type="ECO:0000256" key="4">
    <source>
        <dbReference type="ARBA" id="ARBA00022801"/>
    </source>
</evidence>
<evidence type="ECO:0000313" key="13">
    <source>
        <dbReference type="Proteomes" id="UP000321954"/>
    </source>
</evidence>
<evidence type="ECO:0000256" key="7">
    <source>
        <dbReference type="ARBA" id="ARBA00023049"/>
    </source>
</evidence>
<dbReference type="GO" id="GO:0160237">
    <property type="term" value="F:D-Ala-D-Ala dipeptidase activity"/>
    <property type="evidence" value="ECO:0007669"/>
    <property type="project" value="UniProtKB-EC"/>
</dbReference>
<keyword evidence="3 9" id="KW-0479">Metal-binding</keyword>
<keyword evidence="11" id="KW-0732">Signal</keyword>
<dbReference type="GO" id="GO:0008237">
    <property type="term" value="F:metallopeptidase activity"/>
    <property type="evidence" value="ECO:0007669"/>
    <property type="project" value="UniProtKB-KW"/>
</dbReference>
<proteinExistence type="inferred from homology"/>
<sequence>MKAVFQILTLLFLYNVSAQESTLPPNFVYVQDVIPDVVLEMRYAGENNFLGMSVDGYKSPVAILSRPAAMALAKVQRELKEKGYCLKIFDAYRPQRAVNHFISWARKPEDTLKKAQFYPGLDKKDLFSLGYISTRSGHSRGSTIDLSIVDYNSGEEIDMGGAYDFFGERSHHNYTNITPAQKMNRSILKNAMMKYGFQPYSQEWWHYTYQPEPFPNTYFDFLVK</sequence>
<dbReference type="InterPro" id="IPR000755">
    <property type="entry name" value="A_A_dipeptidase"/>
</dbReference>
<evidence type="ECO:0000256" key="9">
    <source>
        <dbReference type="HAMAP-Rule" id="MF_01924"/>
    </source>
</evidence>
<feature type="signal peptide" evidence="11">
    <location>
        <begin position="1"/>
        <end position="18"/>
    </location>
</feature>
<feature type="binding site" evidence="9">
    <location>
        <position position="138"/>
    </location>
    <ligand>
        <name>Zn(2+)</name>
        <dbReference type="ChEBI" id="CHEBI:29105"/>
        <note>catalytic</note>
    </ligand>
</feature>
<evidence type="ECO:0000256" key="5">
    <source>
        <dbReference type="ARBA" id="ARBA00022833"/>
    </source>
</evidence>
<dbReference type="EC" id="3.4.13.22" evidence="9 10"/>
<feature type="binding site" evidence="9">
    <location>
        <position position="206"/>
    </location>
    <ligand>
        <name>Zn(2+)</name>
        <dbReference type="ChEBI" id="CHEBI:29105"/>
        <note>catalytic</note>
    </ligand>
</feature>
<keyword evidence="5 9" id="KW-0862">Zinc</keyword>
<dbReference type="RefSeq" id="WP_146834177.1">
    <property type="nucleotide sequence ID" value="NZ_CP042476.1"/>
</dbReference>
<comment type="catalytic activity">
    <reaction evidence="1 9 10">
        <text>D-alanyl-D-alanine + H2O = 2 D-alanine</text>
        <dbReference type="Rhea" id="RHEA:20661"/>
        <dbReference type="ChEBI" id="CHEBI:15377"/>
        <dbReference type="ChEBI" id="CHEBI:57416"/>
        <dbReference type="ChEBI" id="CHEBI:57822"/>
        <dbReference type="EC" id="3.4.13.22"/>
    </reaction>
</comment>
<evidence type="ECO:0000256" key="10">
    <source>
        <dbReference type="PIRNR" id="PIRNR026671"/>
    </source>
</evidence>
<feature type="binding site" evidence="9">
    <location>
        <position position="145"/>
    </location>
    <ligand>
        <name>Zn(2+)</name>
        <dbReference type="ChEBI" id="CHEBI:29105"/>
        <note>catalytic</note>
    </ligand>
</feature>
<keyword evidence="7 9" id="KW-0482">Metalloprotease</keyword>
<dbReference type="HAMAP" id="MF_01924">
    <property type="entry name" value="A_A_dipeptidase"/>
    <property type="match status" value="1"/>
</dbReference>
<protein>
    <recommendedName>
        <fullName evidence="9 10">D-alanyl-D-alanine dipeptidase</fullName>
        <shortName evidence="9 10">D-Ala-D-Ala dipeptidase</shortName>
        <ecNumber evidence="9 10">3.4.13.22</ecNumber>
    </recommendedName>
</protein>
<dbReference type="GO" id="GO:0071555">
    <property type="term" value="P:cell wall organization"/>
    <property type="evidence" value="ECO:0007669"/>
    <property type="project" value="UniProtKB-KW"/>
</dbReference>
<comment type="function">
    <text evidence="9 10">Catalyzes hydrolysis of the D-alanyl-D-alanine dipeptide.</text>
</comment>
<keyword evidence="8 10" id="KW-0961">Cell wall biogenesis/degradation</keyword>
<feature type="site" description="Transition state stabilizer" evidence="9">
    <location>
        <position position="93"/>
    </location>
</feature>
<accession>A0A5B8YJ56</accession>
<evidence type="ECO:0000256" key="3">
    <source>
        <dbReference type="ARBA" id="ARBA00022723"/>
    </source>
</evidence>
<keyword evidence="4 9" id="KW-0378">Hydrolase</keyword>
<dbReference type="KEGG" id="anp:FK178_09685"/>